<sequence length="113" mass="12642">MKIMGLAKTEMFTDQQNEIALFAKVFGHPARVSILQHLFKINSCVCGDLVNEIGLAQPTISQHLKELKLLGLIKGSVEGTSVCYCIHKENWIAMKSVMSQFLNQDITQENKCC</sequence>
<evidence type="ECO:0000256" key="2">
    <source>
        <dbReference type="ARBA" id="ARBA00023125"/>
    </source>
</evidence>
<proteinExistence type="predicted"/>
<dbReference type="InterPro" id="IPR036390">
    <property type="entry name" value="WH_DNA-bd_sf"/>
</dbReference>
<comment type="caution">
    <text evidence="5">The sequence shown here is derived from an EMBL/GenBank/DDBJ whole genome shotgun (WGS) entry which is preliminary data.</text>
</comment>
<feature type="domain" description="HTH arsR-type" evidence="4">
    <location>
        <begin position="11"/>
        <end position="109"/>
    </location>
</feature>
<dbReference type="CDD" id="cd00090">
    <property type="entry name" value="HTH_ARSR"/>
    <property type="match status" value="1"/>
</dbReference>
<dbReference type="Pfam" id="PF01022">
    <property type="entry name" value="HTH_5"/>
    <property type="match status" value="1"/>
</dbReference>
<dbReference type="InterPro" id="IPR051081">
    <property type="entry name" value="HTH_MetalResp_TranReg"/>
</dbReference>
<dbReference type="AlphaFoldDB" id="A0A5J4J095"/>
<organism evidence="5 6">
    <name type="scientific">Patiriisocius marinus</name>
    <dbReference type="NCBI Taxonomy" id="1397112"/>
    <lineage>
        <taxon>Bacteria</taxon>
        <taxon>Pseudomonadati</taxon>
        <taxon>Bacteroidota</taxon>
        <taxon>Flavobacteriia</taxon>
        <taxon>Flavobacteriales</taxon>
        <taxon>Flavobacteriaceae</taxon>
        <taxon>Patiriisocius</taxon>
    </lineage>
</organism>
<evidence type="ECO:0000256" key="1">
    <source>
        <dbReference type="ARBA" id="ARBA00023015"/>
    </source>
</evidence>
<keyword evidence="1" id="KW-0805">Transcription regulation</keyword>
<dbReference type="PRINTS" id="PR00778">
    <property type="entry name" value="HTHARSR"/>
</dbReference>
<keyword evidence="2" id="KW-0238">DNA-binding</keyword>
<dbReference type="InterPro" id="IPR011991">
    <property type="entry name" value="ArsR-like_HTH"/>
</dbReference>
<dbReference type="PROSITE" id="PS50987">
    <property type="entry name" value="HTH_ARSR_2"/>
    <property type="match status" value="1"/>
</dbReference>
<gene>
    <name evidence="5" type="ORF">ULMA_23400</name>
</gene>
<evidence type="ECO:0000313" key="6">
    <source>
        <dbReference type="Proteomes" id="UP000326509"/>
    </source>
</evidence>
<evidence type="ECO:0000313" key="5">
    <source>
        <dbReference type="EMBL" id="GER60232.1"/>
    </source>
</evidence>
<name>A0A5J4J095_9FLAO</name>
<dbReference type="PANTHER" id="PTHR33154:SF15">
    <property type="entry name" value="REGULATORY PROTEIN ARSR"/>
    <property type="match status" value="1"/>
</dbReference>
<dbReference type="InterPro" id="IPR001845">
    <property type="entry name" value="HTH_ArsR_DNA-bd_dom"/>
</dbReference>
<dbReference type="GO" id="GO:0003700">
    <property type="term" value="F:DNA-binding transcription factor activity"/>
    <property type="evidence" value="ECO:0007669"/>
    <property type="project" value="InterPro"/>
</dbReference>
<evidence type="ECO:0000259" key="4">
    <source>
        <dbReference type="PROSITE" id="PS50987"/>
    </source>
</evidence>
<dbReference type="EMBL" id="BKCG01000006">
    <property type="protein sequence ID" value="GER60232.1"/>
    <property type="molecule type" value="Genomic_DNA"/>
</dbReference>
<dbReference type="SMART" id="SM00418">
    <property type="entry name" value="HTH_ARSR"/>
    <property type="match status" value="1"/>
</dbReference>
<dbReference type="InterPro" id="IPR036388">
    <property type="entry name" value="WH-like_DNA-bd_sf"/>
</dbReference>
<dbReference type="SUPFAM" id="SSF46785">
    <property type="entry name" value="Winged helix' DNA-binding domain"/>
    <property type="match status" value="1"/>
</dbReference>
<dbReference type="NCBIfam" id="NF033788">
    <property type="entry name" value="HTH_metalloreg"/>
    <property type="match status" value="1"/>
</dbReference>
<evidence type="ECO:0000256" key="3">
    <source>
        <dbReference type="ARBA" id="ARBA00023163"/>
    </source>
</evidence>
<keyword evidence="3" id="KW-0804">Transcription</keyword>
<dbReference type="PANTHER" id="PTHR33154">
    <property type="entry name" value="TRANSCRIPTIONAL REGULATOR, ARSR FAMILY"/>
    <property type="match status" value="1"/>
</dbReference>
<reference evidence="5 6" key="1">
    <citation type="submission" date="2019-08" db="EMBL/GenBank/DDBJ databases">
        <title>Draft genome sequence of Ulvibacter marinus type strain NBRC 109484.</title>
        <authorList>
            <person name="Kawano K."/>
            <person name="Ushijima N."/>
            <person name="Kihara M."/>
            <person name="Itoh H."/>
        </authorList>
    </citation>
    <scope>NUCLEOTIDE SEQUENCE [LARGE SCALE GENOMIC DNA]</scope>
    <source>
        <strain evidence="5 6">NBRC 109484</strain>
    </source>
</reference>
<dbReference type="Proteomes" id="UP000326509">
    <property type="component" value="Unassembled WGS sequence"/>
</dbReference>
<dbReference type="GO" id="GO:0003677">
    <property type="term" value="F:DNA binding"/>
    <property type="evidence" value="ECO:0007669"/>
    <property type="project" value="UniProtKB-KW"/>
</dbReference>
<protein>
    <submittedName>
        <fullName evidence="5">Transcriptional regulator</fullName>
    </submittedName>
</protein>
<keyword evidence="6" id="KW-1185">Reference proteome</keyword>
<accession>A0A5J4J095</accession>
<dbReference type="Gene3D" id="1.10.10.10">
    <property type="entry name" value="Winged helix-like DNA-binding domain superfamily/Winged helix DNA-binding domain"/>
    <property type="match status" value="1"/>
</dbReference>